<evidence type="ECO:0000259" key="4">
    <source>
        <dbReference type="SMART" id="SM00047"/>
    </source>
</evidence>
<dbReference type="InterPro" id="IPR051056">
    <property type="entry name" value="Glycosyl_Hydrolase_73"/>
</dbReference>
<dbReference type="InterPro" id="IPR002901">
    <property type="entry name" value="MGlyc_endo_b_GlcNAc-like_dom"/>
</dbReference>
<feature type="transmembrane region" description="Helical" evidence="3">
    <location>
        <begin position="6"/>
        <end position="22"/>
    </location>
</feature>
<dbReference type="Proteomes" id="UP000657931">
    <property type="component" value="Unassembled WGS sequence"/>
</dbReference>
<evidence type="ECO:0000313" key="5">
    <source>
        <dbReference type="EMBL" id="MBD7938968.1"/>
    </source>
</evidence>
<dbReference type="Gene3D" id="1.10.530.10">
    <property type="match status" value="1"/>
</dbReference>
<keyword evidence="1" id="KW-0378">Hydrolase</keyword>
<keyword evidence="2" id="KW-0175">Coiled coil</keyword>
<dbReference type="PANTHER" id="PTHR33308">
    <property type="entry name" value="PEPTIDOGLYCAN HYDROLASE FLGJ"/>
    <property type="match status" value="1"/>
</dbReference>
<evidence type="ECO:0000256" key="2">
    <source>
        <dbReference type="SAM" id="Coils"/>
    </source>
</evidence>
<dbReference type="EMBL" id="JACSQT010000011">
    <property type="protein sequence ID" value="MBD7938968.1"/>
    <property type="molecule type" value="Genomic_DNA"/>
</dbReference>
<evidence type="ECO:0000256" key="1">
    <source>
        <dbReference type="ARBA" id="ARBA00022801"/>
    </source>
</evidence>
<feature type="coiled-coil region" evidence="2">
    <location>
        <begin position="104"/>
        <end position="135"/>
    </location>
</feature>
<keyword evidence="3" id="KW-1133">Transmembrane helix</keyword>
<sequence>MKKSKWILFTLVLFIVGMYFISMNKEKSISIDQTEQVQAVVDETSRGKAQVDWRYVSAMAEVKYGIEEISDEEIKQLTNQFIIEENEAFKIKEIDRVLAENEYNQEEKEEVKNYYNQLTDQIEAAENNNLKKMQRNFIKDIEAIAIENYETYRILPSITIAQAILESDWGRSTLSSEYNNYFGIKSHNWDGESVNLETKEYYDETIEDAFRVYDQMEDSVKDHGEFLATHDRYKKNGLFNGTTYMEQAVALQDAGYSTIENEQGEKIYSDQLAQIIQQHQLQLIDSKVYQ</sequence>
<organism evidence="5 6">
    <name type="scientific">Cytobacillus stercorigallinarum</name>
    <dbReference type="NCBI Taxonomy" id="2762240"/>
    <lineage>
        <taxon>Bacteria</taxon>
        <taxon>Bacillati</taxon>
        <taxon>Bacillota</taxon>
        <taxon>Bacilli</taxon>
        <taxon>Bacillales</taxon>
        <taxon>Bacillaceae</taxon>
        <taxon>Cytobacillus</taxon>
    </lineage>
</organism>
<proteinExistence type="predicted"/>
<keyword evidence="3" id="KW-0812">Transmembrane</keyword>
<keyword evidence="6" id="KW-1185">Reference proteome</keyword>
<keyword evidence="3" id="KW-0472">Membrane</keyword>
<reference evidence="5 6" key="1">
    <citation type="submission" date="2020-08" db="EMBL/GenBank/DDBJ databases">
        <title>A Genomic Blueprint of the Chicken Gut Microbiome.</title>
        <authorList>
            <person name="Gilroy R."/>
            <person name="Ravi A."/>
            <person name="Getino M."/>
            <person name="Pursley I."/>
            <person name="Horton D.L."/>
            <person name="Alikhan N.-F."/>
            <person name="Baker D."/>
            <person name="Gharbi K."/>
            <person name="Hall N."/>
            <person name="Watson M."/>
            <person name="Adriaenssens E.M."/>
            <person name="Foster-Nyarko E."/>
            <person name="Jarju S."/>
            <person name="Secka A."/>
            <person name="Antonio M."/>
            <person name="Oren A."/>
            <person name="Chaudhuri R."/>
            <person name="La Ragione R.M."/>
            <person name="Hildebrand F."/>
            <person name="Pallen M.J."/>
        </authorList>
    </citation>
    <scope>NUCLEOTIDE SEQUENCE [LARGE SCALE GENOMIC DNA]</scope>
    <source>
        <strain evidence="5 6">Sa5YUA1</strain>
    </source>
</reference>
<comment type="caution">
    <text evidence="5">The sequence shown here is derived from an EMBL/GenBank/DDBJ whole genome shotgun (WGS) entry which is preliminary data.</text>
</comment>
<dbReference type="RefSeq" id="WP_191816673.1">
    <property type="nucleotide sequence ID" value="NZ_JACSQT010000011.1"/>
</dbReference>
<protein>
    <submittedName>
        <fullName evidence="5">Glucosaminidase domain-containing protein</fullName>
    </submittedName>
</protein>
<name>A0ABR8QTZ1_9BACI</name>
<gene>
    <name evidence="5" type="ORF">H9655_18180</name>
</gene>
<feature type="domain" description="Mannosyl-glycoprotein endo-beta-N-acetylglucosamidase-like" evidence="4">
    <location>
        <begin position="123"/>
        <end position="285"/>
    </location>
</feature>
<accession>A0ABR8QTZ1</accession>
<dbReference type="PANTHER" id="PTHR33308:SF9">
    <property type="entry name" value="PEPTIDOGLYCAN HYDROLASE FLGJ"/>
    <property type="match status" value="1"/>
</dbReference>
<dbReference type="Pfam" id="PF01832">
    <property type="entry name" value="Glucosaminidase"/>
    <property type="match status" value="1"/>
</dbReference>
<evidence type="ECO:0000256" key="3">
    <source>
        <dbReference type="SAM" id="Phobius"/>
    </source>
</evidence>
<evidence type="ECO:0000313" key="6">
    <source>
        <dbReference type="Proteomes" id="UP000657931"/>
    </source>
</evidence>
<dbReference type="SMART" id="SM00047">
    <property type="entry name" value="LYZ2"/>
    <property type="match status" value="1"/>
</dbReference>